<evidence type="ECO:0000313" key="5">
    <source>
        <dbReference type="EMBL" id="MDI3403382.1"/>
    </source>
</evidence>
<keyword evidence="1" id="KW-0805">Transcription regulation</keyword>
<name>A0ABT6S5L4_9ACTN</name>
<dbReference type="InterPro" id="IPR011711">
    <property type="entry name" value="GntR_C"/>
</dbReference>
<reference evidence="5 6" key="1">
    <citation type="submission" date="2023-05" db="EMBL/GenBank/DDBJ databases">
        <title>Draft genome sequence of Streptomyces sp. B-S-A6 isolated from a cave soil in Thailand.</title>
        <authorList>
            <person name="Chamroensaksri N."/>
            <person name="Muangham S."/>
        </authorList>
    </citation>
    <scope>NUCLEOTIDE SEQUENCE [LARGE SCALE GENOMIC DNA]</scope>
    <source>
        <strain evidence="5 6">B-S-A6</strain>
    </source>
</reference>
<comment type="caution">
    <text evidence="5">The sequence shown here is derived from an EMBL/GenBank/DDBJ whole genome shotgun (WGS) entry which is preliminary data.</text>
</comment>
<evidence type="ECO:0000313" key="6">
    <source>
        <dbReference type="Proteomes" id="UP001223978"/>
    </source>
</evidence>
<protein>
    <submittedName>
        <fullName evidence="5">FCD domain-containing protein</fullName>
    </submittedName>
</protein>
<gene>
    <name evidence="5" type="ORF">QIS96_06025</name>
</gene>
<dbReference type="SMART" id="SM00895">
    <property type="entry name" value="FCD"/>
    <property type="match status" value="1"/>
</dbReference>
<evidence type="ECO:0000256" key="1">
    <source>
        <dbReference type="ARBA" id="ARBA00023015"/>
    </source>
</evidence>
<dbReference type="Proteomes" id="UP001223978">
    <property type="component" value="Unassembled WGS sequence"/>
</dbReference>
<keyword evidence="3" id="KW-0804">Transcription</keyword>
<organism evidence="5 6">
    <name type="scientific">Streptomyces cavernicola</name>
    <dbReference type="NCBI Taxonomy" id="3043613"/>
    <lineage>
        <taxon>Bacteria</taxon>
        <taxon>Bacillati</taxon>
        <taxon>Actinomycetota</taxon>
        <taxon>Actinomycetes</taxon>
        <taxon>Kitasatosporales</taxon>
        <taxon>Streptomycetaceae</taxon>
        <taxon>Streptomyces</taxon>
    </lineage>
</organism>
<keyword evidence="2" id="KW-0238">DNA-binding</keyword>
<dbReference type="RefSeq" id="WP_282541322.1">
    <property type="nucleotide sequence ID" value="NZ_JASCIQ010000004.1"/>
</dbReference>
<dbReference type="InterPro" id="IPR013668">
    <property type="entry name" value="RNase_R_HTH_12"/>
</dbReference>
<dbReference type="PANTHER" id="PTHR43537">
    <property type="entry name" value="TRANSCRIPTIONAL REGULATOR, GNTR FAMILY"/>
    <property type="match status" value="1"/>
</dbReference>
<sequence length="269" mass="29061">MNEAVRAVRDAGDVRAVPGRPADAVGDALLIAIDEAGIPVGARQISAALVGQGQRLSESTVARRLRQLDAEGLTLQVGGKGRVLTPAGSRAVERLRRTSRSASLVSASEVHTAQDVLNLLKARRAIEPEAVRDATAHISDAQLTALRKVVAEHHERARAKERPPRDIALTFHRLLAAPAQNPLVQAMIAIVLDDSHDHVEAALDVILEAHHHSAVSVAEHDSIIEAMAGRDAERAADLMRAHLDRLLEEVDAFVARYDAELLERLLRLP</sequence>
<feature type="domain" description="GntR C-terminal" evidence="4">
    <location>
        <begin position="118"/>
        <end position="245"/>
    </location>
</feature>
<dbReference type="Pfam" id="PF08461">
    <property type="entry name" value="WHD_RNase_R"/>
    <property type="match status" value="1"/>
</dbReference>
<proteinExistence type="predicted"/>
<dbReference type="Gene3D" id="1.20.120.530">
    <property type="entry name" value="GntR ligand-binding domain-like"/>
    <property type="match status" value="1"/>
</dbReference>
<evidence type="ECO:0000256" key="3">
    <source>
        <dbReference type="ARBA" id="ARBA00023163"/>
    </source>
</evidence>
<dbReference type="PANTHER" id="PTHR43537:SF24">
    <property type="entry name" value="GLUCONATE OPERON TRANSCRIPTIONAL REPRESSOR"/>
    <property type="match status" value="1"/>
</dbReference>
<accession>A0ABT6S5L4</accession>
<dbReference type="EMBL" id="JASCIQ010000004">
    <property type="protein sequence ID" value="MDI3403382.1"/>
    <property type="molecule type" value="Genomic_DNA"/>
</dbReference>
<keyword evidence="6" id="KW-1185">Reference proteome</keyword>
<dbReference type="Pfam" id="PF07729">
    <property type="entry name" value="FCD"/>
    <property type="match status" value="1"/>
</dbReference>
<evidence type="ECO:0000256" key="2">
    <source>
        <dbReference type="ARBA" id="ARBA00023125"/>
    </source>
</evidence>
<dbReference type="InterPro" id="IPR008920">
    <property type="entry name" value="TF_FadR/GntR_C"/>
</dbReference>
<evidence type="ECO:0000259" key="4">
    <source>
        <dbReference type="SMART" id="SM00895"/>
    </source>
</evidence>
<dbReference type="SUPFAM" id="SSF48008">
    <property type="entry name" value="GntR ligand-binding domain-like"/>
    <property type="match status" value="1"/>
</dbReference>